<feature type="binding site" evidence="7">
    <location>
        <begin position="120"/>
        <end position="126"/>
    </location>
    <ligand>
        <name>ATP</name>
        <dbReference type="ChEBI" id="CHEBI:30616"/>
    </ligand>
</feature>
<keyword evidence="6 7" id="KW-0067">ATP-binding</keyword>
<dbReference type="EMBL" id="CAOF01000161">
    <property type="protein sequence ID" value="CCO48863.1"/>
    <property type="molecule type" value="Genomic_DNA"/>
</dbReference>
<dbReference type="InterPro" id="IPR004101">
    <property type="entry name" value="Mur_ligase_C"/>
</dbReference>
<evidence type="ECO:0000256" key="6">
    <source>
        <dbReference type="ARBA" id="ARBA00022840"/>
    </source>
</evidence>
<dbReference type="Pfam" id="PF21799">
    <property type="entry name" value="MurD-like_N"/>
    <property type="match status" value="1"/>
</dbReference>
<dbReference type="PANTHER" id="PTHR43692:SF1">
    <property type="entry name" value="UDP-N-ACETYLMURAMOYLALANINE--D-GLUTAMATE LIGASE"/>
    <property type="match status" value="1"/>
</dbReference>
<dbReference type="Pfam" id="PF08245">
    <property type="entry name" value="Mur_ligase_M"/>
    <property type="match status" value="1"/>
</dbReference>
<dbReference type="Gene3D" id="3.40.50.720">
    <property type="entry name" value="NAD(P)-binding Rossmann-like Domain"/>
    <property type="match status" value="1"/>
</dbReference>
<dbReference type="NCBIfam" id="TIGR01087">
    <property type="entry name" value="murD"/>
    <property type="match status" value="1"/>
</dbReference>
<dbReference type="AlphaFoldDB" id="A0AAV2VW75"/>
<name>A0AAV2VW75_9VIBR</name>
<dbReference type="PANTHER" id="PTHR43692">
    <property type="entry name" value="UDP-N-ACETYLMURAMOYLALANINE--D-GLUTAMATE LIGASE"/>
    <property type="match status" value="1"/>
</dbReference>
<keyword evidence="4 7" id="KW-0436">Ligase</keyword>
<keyword evidence="7 8" id="KW-0133">Cell shape</keyword>
<dbReference type="InterPro" id="IPR036615">
    <property type="entry name" value="Mur_ligase_C_dom_sf"/>
</dbReference>
<keyword evidence="7 8" id="KW-0132">Cell division</keyword>
<dbReference type="SUPFAM" id="SSF53244">
    <property type="entry name" value="MurD-like peptide ligases, peptide-binding domain"/>
    <property type="match status" value="1"/>
</dbReference>
<evidence type="ECO:0000313" key="12">
    <source>
        <dbReference type="Proteomes" id="UP000018211"/>
    </source>
</evidence>
<comment type="catalytic activity">
    <reaction evidence="7 8">
        <text>UDP-N-acetyl-alpha-D-muramoyl-L-alanine + D-glutamate + ATP = UDP-N-acetyl-alpha-D-muramoyl-L-alanyl-D-glutamate + ADP + phosphate + H(+)</text>
        <dbReference type="Rhea" id="RHEA:16429"/>
        <dbReference type="ChEBI" id="CHEBI:15378"/>
        <dbReference type="ChEBI" id="CHEBI:29986"/>
        <dbReference type="ChEBI" id="CHEBI:30616"/>
        <dbReference type="ChEBI" id="CHEBI:43474"/>
        <dbReference type="ChEBI" id="CHEBI:83898"/>
        <dbReference type="ChEBI" id="CHEBI:83900"/>
        <dbReference type="ChEBI" id="CHEBI:456216"/>
        <dbReference type="EC" id="6.3.2.9"/>
    </reaction>
</comment>
<dbReference type="Gene3D" id="3.40.1190.10">
    <property type="entry name" value="Mur-like, catalytic domain"/>
    <property type="match status" value="1"/>
</dbReference>
<protein>
    <recommendedName>
        <fullName evidence="7 8">UDP-N-acetylmuramoylalanine--D-glutamate ligase</fullName>
        <ecNumber evidence="7 8">6.3.2.9</ecNumber>
    </recommendedName>
    <alternativeName>
        <fullName evidence="7">D-glutamic acid-adding enzyme</fullName>
    </alternativeName>
    <alternativeName>
        <fullName evidence="7">UDP-N-acetylmuramoyl-L-alanyl-D-glutamate synthetase</fullName>
    </alternativeName>
</protein>
<dbReference type="Pfam" id="PF02875">
    <property type="entry name" value="Mur_ligase_C"/>
    <property type="match status" value="1"/>
</dbReference>
<accession>A0AAV2VW75</accession>
<evidence type="ECO:0000256" key="8">
    <source>
        <dbReference type="RuleBase" id="RU003664"/>
    </source>
</evidence>
<feature type="domain" description="Mur ligase central" evidence="10">
    <location>
        <begin position="118"/>
        <end position="286"/>
    </location>
</feature>
<evidence type="ECO:0000256" key="4">
    <source>
        <dbReference type="ARBA" id="ARBA00022598"/>
    </source>
</evidence>
<evidence type="ECO:0000256" key="3">
    <source>
        <dbReference type="ARBA" id="ARBA00022490"/>
    </source>
</evidence>
<comment type="subcellular location">
    <subcellularLocation>
        <location evidence="1 7 8">Cytoplasm</location>
    </subcellularLocation>
</comment>
<evidence type="ECO:0000256" key="7">
    <source>
        <dbReference type="HAMAP-Rule" id="MF_00639"/>
    </source>
</evidence>
<proteinExistence type="inferred from homology"/>
<dbReference type="GO" id="GO:0008764">
    <property type="term" value="F:UDP-N-acetylmuramoylalanine-D-glutamate ligase activity"/>
    <property type="evidence" value="ECO:0007669"/>
    <property type="project" value="UniProtKB-UniRule"/>
</dbReference>
<sequence length="446" mass="47742">MGVTAINNWNNINEVVVVGLGITGLSVVNHLLRQGKPLNIRVIDTRENPPGLERLTDSVELHSGSWNEQWLAEADLIVANPGIALATPEIQTAIKLGIPVVGDIELFGWAVTKPVVAITGSNGKSTVTDLTGVMANAAGCKTKVGGNIGVPALDLLMEDADLYVLELSSFQLETTSNLSLKAAAYLNLTEDHMDRYDDLAEYGNAKQRIFLNAEKAIVNQQDSSTHPFSGFDGQVVTFAPSQADYQLKEVEGTTYLSKGEDAFISTSSLSIVGQHNSMNALVAMALLDAVGIDFKKAEDALKNYTGLTHRCQVVAKSHGVTWVNDSKATNLASTLAALSGLQCDGTLHLLVGGDGKGADFSELEPVLAELPVQLHCYGRDGSDFMNLHSSAKRWESIDDVLENITADLGKGDIVMLSPACASFDQYPNFMTRGDAFTKLAQHYASS</sequence>
<evidence type="ECO:0000259" key="9">
    <source>
        <dbReference type="Pfam" id="PF02875"/>
    </source>
</evidence>
<dbReference type="GO" id="GO:0005524">
    <property type="term" value="F:ATP binding"/>
    <property type="evidence" value="ECO:0007669"/>
    <property type="project" value="UniProtKB-UniRule"/>
</dbReference>
<dbReference type="GO" id="GO:0051301">
    <property type="term" value="P:cell division"/>
    <property type="evidence" value="ECO:0007669"/>
    <property type="project" value="UniProtKB-KW"/>
</dbReference>
<dbReference type="EC" id="6.3.2.9" evidence="7 8"/>
<dbReference type="HAMAP" id="MF_00639">
    <property type="entry name" value="MurD"/>
    <property type="match status" value="1"/>
</dbReference>
<evidence type="ECO:0000256" key="2">
    <source>
        <dbReference type="ARBA" id="ARBA00004752"/>
    </source>
</evidence>
<dbReference type="InterPro" id="IPR036565">
    <property type="entry name" value="Mur-like_cat_sf"/>
</dbReference>
<keyword evidence="7 8" id="KW-0131">Cell cycle</keyword>
<evidence type="ECO:0000313" key="11">
    <source>
        <dbReference type="EMBL" id="CCO48863.1"/>
    </source>
</evidence>
<comment type="caution">
    <text evidence="11">The sequence shown here is derived from an EMBL/GenBank/DDBJ whole genome shotgun (WGS) entry which is preliminary data.</text>
</comment>
<dbReference type="GO" id="GO:0009252">
    <property type="term" value="P:peptidoglycan biosynthetic process"/>
    <property type="evidence" value="ECO:0007669"/>
    <property type="project" value="UniProtKB-UniRule"/>
</dbReference>
<dbReference type="GO" id="GO:0008360">
    <property type="term" value="P:regulation of cell shape"/>
    <property type="evidence" value="ECO:0007669"/>
    <property type="project" value="UniProtKB-KW"/>
</dbReference>
<keyword evidence="7 8" id="KW-0573">Peptidoglycan synthesis</keyword>
<dbReference type="InterPro" id="IPR005762">
    <property type="entry name" value="MurD"/>
</dbReference>
<comment type="function">
    <text evidence="7 8">Cell wall formation. Catalyzes the addition of glutamate to the nucleotide precursor UDP-N-acetylmuramoyl-L-alanine (UMA).</text>
</comment>
<keyword evidence="5 7" id="KW-0547">Nucleotide-binding</keyword>
<dbReference type="GO" id="GO:0071555">
    <property type="term" value="P:cell wall organization"/>
    <property type="evidence" value="ECO:0007669"/>
    <property type="project" value="UniProtKB-KW"/>
</dbReference>
<keyword evidence="7 8" id="KW-0961">Cell wall biogenesis/degradation</keyword>
<dbReference type="Gene3D" id="3.90.190.20">
    <property type="entry name" value="Mur ligase, C-terminal domain"/>
    <property type="match status" value="1"/>
</dbReference>
<evidence type="ECO:0000259" key="10">
    <source>
        <dbReference type="Pfam" id="PF08245"/>
    </source>
</evidence>
<keyword evidence="3 7" id="KW-0963">Cytoplasm</keyword>
<reference evidence="11 12" key="1">
    <citation type="journal article" date="2013" name="ISME J.">
        <title>Comparative genomics of pathogenic lineages of Vibrio nigripulchritudo identifies virulence-associated traits.</title>
        <authorList>
            <person name="Goudenege D."/>
            <person name="Labreuche Y."/>
            <person name="Krin E."/>
            <person name="Ansquer D."/>
            <person name="Mangenot S."/>
            <person name="Calteau A."/>
            <person name="Medigue C."/>
            <person name="Mazel D."/>
            <person name="Polz M.F."/>
            <person name="Le Roux F."/>
        </authorList>
    </citation>
    <scope>NUCLEOTIDE SEQUENCE [LARGE SCALE GENOMIC DNA]</scope>
    <source>
        <strain evidence="11 12">SOn1</strain>
    </source>
</reference>
<dbReference type="GO" id="GO:0005737">
    <property type="term" value="C:cytoplasm"/>
    <property type="evidence" value="ECO:0007669"/>
    <property type="project" value="UniProtKB-SubCell"/>
</dbReference>
<evidence type="ECO:0000256" key="5">
    <source>
        <dbReference type="ARBA" id="ARBA00022741"/>
    </source>
</evidence>
<dbReference type="Proteomes" id="UP000018211">
    <property type="component" value="Unassembled WGS sequence"/>
</dbReference>
<organism evidence="11 12">
    <name type="scientific">Vibrio nigripulchritudo SOn1</name>
    <dbReference type="NCBI Taxonomy" id="1238450"/>
    <lineage>
        <taxon>Bacteria</taxon>
        <taxon>Pseudomonadati</taxon>
        <taxon>Pseudomonadota</taxon>
        <taxon>Gammaproteobacteria</taxon>
        <taxon>Vibrionales</taxon>
        <taxon>Vibrionaceae</taxon>
        <taxon>Vibrio</taxon>
    </lineage>
</organism>
<feature type="domain" description="Mur ligase C-terminal" evidence="9">
    <location>
        <begin position="309"/>
        <end position="420"/>
    </location>
</feature>
<dbReference type="SUPFAM" id="SSF51984">
    <property type="entry name" value="MurCD N-terminal domain"/>
    <property type="match status" value="1"/>
</dbReference>
<dbReference type="SUPFAM" id="SSF53623">
    <property type="entry name" value="MurD-like peptide ligases, catalytic domain"/>
    <property type="match status" value="1"/>
</dbReference>
<dbReference type="InterPro" id="IPR013221">
    <property type="entry name" value="Mur_ligase_cen"/>
</dbReference>
<comment type="similarity">
    <text evidence="7">Belongs to the MurCDEF family.</text>
</comment>
<gene>
    <name evidence="7 11" type="primary">murD</name>
    <name evidence="11" type="ORF">VIBNISOn1_670014</name>
</gene>
<evidence type="ECO:0000256" key="1">
    <source>
        <dbReference type="ARBA" id="ARBA00004496"/>
    </source>
</evidence>
<comment type="pathway">
    <text evidence="2 7 8">Cell wall biogenesis; peptidoglycan biosynthesis.</text>
</comment>